<dbReference type="PANTHER" id="PTHR24341:SF6">
    <property type="entry name" value="HOMEOBOX PROTEIN INVECTED"/>
    <property type="match status" value="1"/>
</dbReference>
<dbReference type="CDD" id="cd00086">
    <property type="entry name" value="homeodomain"/>
    <property type="match status" value="1"/>
</dbReference>
<dbReference type="Gene3D" id="1.10.10.60">
    <property type="entry name" value="Homeodomain-like"/>
    <property type="match status" value="1"/>
</dbReference>
<feature type="DNA-binding region" description="Homeobox" evidence="6">
    <location>
        <begin position="303"/>
        <end position="362"/>
    </location>
</feature>
<dbReference type="InterPro" id="IPR001356">
    <property type="entry name" value="HD"/>
</dbReference>
<dbReference type="Pfam" id="PF00046">
    <property type="entry name" value="Homeodomain"/>
    <property type="match status" value="1"/>
</dbReference>
<dbReference type="InterPro" id="IPR000747">
    <property type="entry name" value="HD_engrailed"/>
</dbReference>
<dbReference type="PROSITE" id="PS50071">
    <property type="entry name" value="HOMEOBOX_2"/>
    <property type="match status" value="1"/>
</dbReference>
<evidence type="ECO:0000256" key="4">
    <source>
        <dbReference type="ARBA" id="ARBA00023155"/>
    </source>
</evidence>
<evidence type="ECO:0000256" key="1">
    <source>
        <dbReference type="ARBA" id="ARBA00004123"/>
    </source>
</evidence>
<dbReference type="EMBL" id="GEZM01077473">
    <property type="protein sequence ID" value="JAV63294.1"/>
    <property type="molecule type" value="Transcribed_RNA"/>
</dbReference>
<keyword evidence="13" id="KW-1185">Reference proteome</keyword>
<organism evidence="11">
    <name type="scientific">Photinus pyralis</name>
    <name type="common">Common eastern firefly</name>
    <name type="synonym">Lampyris pyralis</name>
    <dbReference type="NCBI Taxonomy" id="7054"/>
    <lineage>
        <taxon>Eukaryota</taxon>
        <taxon>Metazoa</taxon>
        <taxon>Ecdysozoa</taxon>
        <taxon>Arthropoda</taxon>
        <taxon>Hexapoda</taxon>
        <taxon>Insecta</taxon>
        <taxon>Pterygota</taxon>
        <taxon>Neoptera</taxon>
        <taxon>Endopterygota</taxon>
        <taxon>Coleoptera</taxon>
        <taxon>Polyphaga</taxon>
        <taxon>Elateriformia</taxon>
        <taxon>Elateroidea</taxon>
        <taxon>Lampyridae</taxon>
        <taxon>Lampyrinae</taxon>
        <taxon>Photinus</taxon>
    </lineage>
</organism>
<dbReference type="GO" id="GO:0000978">
    <property type="term" value="F:RNA polymerase II cis-regulatory region sequence-specific DNA binding"/>
    <property type="evidence" value="ECO:0007669"/>
    <property type="project" value="TreeGrafter"/>
</dbReference>
<dbReference type="OrthoDB" id="6159439at2759"/>
<dbReference type="InterPro" id="IPR009057">
    <property type="entry name" value="Homeodomain-like_sf"/>
</dbReference>
<dbReference type="EMBL" id="VVIM01000001">
    <property type="protein sequence ID" value="KAB0805681.1"/>
    <property type="molecule type" value="Genomic_DNA"/>
</dbReference>
<feature type="compositionally biased region" description="Basic and acidic residues" evidence="9">
    <location>
        <begin position="31"/>
        <end position="43"/>
    </location>
</feature>
<evidence type="ECO:0000256" key="9">
    <source>
        <dbReference type="SAM" id="MobiDB-lite"/>
    </source>
</evidence>
<dbReference type="InterPro" id="IPR020479">
    <property type="entry name" value="HD_metazoa"/>
</dbReference>
<dbReference type="AlphaFoldDB" id="A0A1Y1KPR9"/>
<evidence type="ECO:0000313" key="11">
    <source>
        <dbReference type="EMBL" id="JAV63294.1"/>
    </source>
</evidence>
<dbReference type="InterPro" id="IPR050720">
    <property type="entry name" value="Engrailed_Homeobox_TFs"/>
</dbReference>
<evidence type="ECO:0000256" key="2">
    <source>
        <dbReference type="ARBA" id="ARBA00022473"/>
    </source>
</evidence>
<dbReference type="PRINTS" id="PR00031">
    <property type="entry name" value="HTHREPRESSR"/>
</dbReference>
<dbReference type="GO" id="GO:0009653">
    <property type="term" value="P:anatomical structure morphogenesis"/>
    <property type="evidence" value="ECO:0007669"/>
    <property type="project" value="UniProtKB-ARBA"/>
</dbReference>
<feature type="region of interest" description="Disordered" evidence="9">
    <location>
        <begin position="19"/>
        <end position="46"/>
    </location>
</feature>
<comment type="subcellular location">
    <subcellularLocation>
        <location evidence="1 6 7">Nucleus</location>
    </subcellularLocation>
</comment>
<dbReference type="PROSITE" id="PS00027">
    <property type="entry name" value="HOMEOBOX_1"/>
    <property type="match status" value="1"/>
</dbReference>
<dbReference type="PANTHER" id="PTHR24341">
    <property type="entry name" value="HOMEOBOX PROTEIN ENGRAILED"/>
    <property type="match status" value="1"/>
</dbReference>
<dbReference type="Proteomes" id="UP000327044">
    <property type="component" value="Unassembled WGS sequence"/>
</dbReference>
<accession>A0A1Y1KPR9</accession>
<dbReference type="PRINTS" id="PR00026">
    <property type="entry name" value="ENGRAILED"/>
</dbReference>
<dbReference type="InterPro" id="IPR000047">
    <property type="entry name" value="HTH_motif"/>
</dbReference>
<dbReference type="SMART" id="SM00389">
    <property type="entry name" value="HOX"/>
    <property type="match status" value="1"/>
</dbReference>
<evidence type="ECO:0000256" key="5">
    <source>
        <dbReference type="ARBA" id="ARBA00023242"/>
    </source>
</evidence>
<evidence type="ECO:0000256" key="3">
    <source>
        <dbReference type="ARBA" id="ARBA00023125"/>
    </source>
</evidence>
<dbReference type="Pfam" id="PF10525">
    <property type="entry name" value="Engrail_1_C_sig"/>
    <property type="match status" value="1"/>
</dbReference>
<dbReference type="InterPro" id="IPR019737">
    <property type="entry name" value="Homeobox-engrailed_CS"/>
</dbReference>
<dbReference type="PROSITE" id="PS00033">
    <property type="entry name" value="ENGRAILED"/>
    <property type="match status" value="1"/>
</dbReference>
<dbReference type="GO" id="GO:0005634">
    <property type="term" value="C:nucleus"/>
    <property type="evidence" value="ECO:0007669"/>
    <property type="project" value="UniProtKB-SubCell"/>
</dbReference>
<dbReference type="PRINTS" id="PR00024">
    <property type="entry name" value="HOMEOBOX"/>
</dbReference>
<dbReference type="InParanoid" id="A0A1Y1KPR9"/>
<dbReference type="InterPro" id="IPR019549">
    <property type="entry name" value="Homeobox-engrailed_C-terminal"/>
</dbReference>
<reference evidence="12" key="3">
    <citation type="submission" date="2019-08" db="EMBL/GenBank/DDBJ databases">
        <authorList>
            <consortium name="Photinus pyralis genome working group"/>
            <person name="Fallon T.R."/>
            <person name="Sander Lower S.E."/>
            <person name="Weng J.-K."/>
        </authorList>
    </citation>
    <scope>NUCLEOTIDE SEQUENCE</scope>
    <source>
        <strain evidence="12">1611_PpyrPB1</strain>
        <tissue evidence="12">Whole body</tissue>
    </source>
</reference>
<dbReference type="FunFam" id="1.10.10.60:FF:000189">
    <property type="entry name" value="Homeobox protein engrailed-like"/>
    <property type="match status" value="1"/>
</dbReference>
<dbReference type="GO" id="GO:0000981">
    <property type="term" value="F:DNA-binding transcription factor activity, RNA polymerase II-specific"/>
    <property type="evidence" value="ECO:0007669"/>
    <property type="project" value="InterPro"/>
</dbReference>
<protein>
    <recommendedName>
        <fullName evidence="8">Homeobox protein engrailed-like</fullName>
    </recommendedName>
</protein>
<gene>
    <name evidence="12" type="ORF">PPYR_02651</name>
</gene>
<feature type="compositionally biased region" description="Basic residues" evidence="9">
    <location>
        <begin position="285"/>
        <end position="294"/>
    </location>
</feature>
<evidence type="ECO:0000313" key="13">
    <source>
        <dbReference type="Proteomes" id="UP000327044"/>
    </source>
</evidence>
<feature type="compositionally biased region" description="Low complexity" evidence="9">
    <location>
        <begin position="154"/>
        <end position="169"/>
    </location>
</feature>
<feature type="region of interest" description="Disordered" evidence="9">
    <location>
        <begin position="277"/>
        <end position="307"/>
    </location>
</feature>
<sequence>MTTVATNLVASFARQNLENGEGSIDSNDVSHNFDGESSSHLDENSCSSNDTILSVGNENPHGENLSFKNIESHLNAISQISNSTLDQVKECRSPSSPLSHILSPASTKSVSESPTPSYMYRNSDCLSEKSNPTSPSEFVSPIFRPNLCSPISPRLSLSSPDSPESNQSPKSETFFFRPNGIKSANNIEVNNGSLKFSIDNILKADFGRRITDPINIKKAKPRKVVIPPINDDANKTDPVDLCKNDASNTVGKNSEAVSTNNQPMLWPAWVYCTRYSDRPSSGRSPRTRRVKKPGVKSVGTSEEKRPRTAFSGAQLARLKHEFAENRYLTERRRQQLSQELGLNEAQIKIWFQNKRAKIKKASGQKNPLALQLMAQGLYNHSTIPLSKEEEELQELQNSRQVTKPS</sequence>
<keyword evidence="3 6" id="KW-0238">DNA-binding</keyword>
<feature type="compositionally biased region" description="Polar residues" evidence="9">
    <location>
        <begin position="19"/>
        <end position="30"/>
    </location>
</feature>
<evidence type="ECO:0000256" key="7">
    <source>
        <dbReference type="RuleBase" id="RU000682"/>
    </source>
</evidence>
<dbReference type="SUPFAM" id="SSF46689">
    <property type="entry name" value="Homeodomain-like"/>
    <property type="match status" value="1"/>
</dbReference>
<comment type="similarity">
    <text evidence="8">Belongs to the Engrailed homeobox family.</text>
</comment>
<dbReference type="InterPro" id="IPR017970">
    <property type="entry name" value="Homeobox_CS"/>
</dbReference>
<evidence type="ECO:0000313" key="12">
    <source>
        <dbReference type="EMBL" id="KAB0805681.1"/>
    </source>
</evidence>
<feature type="compositionally biased region" description="Low complexity" evidence="9">
    <location>
        <begin position="93"/>
        <end position="106"/>
    </location>
</feature>
<reference evidence="12 13" key="2">
    <citation type="journal article" date="2018" name="Elife">
        <title>Firefly genomes illuminate parallel origins of bioluminescence in beetles.</title>
        <authorList>
            <person name="Fallon T.R."/>
            <person name="Lower S.E."/>
            <person name="Chang C.H."/>
            <person name="Bessho-Uehara M."/>
            <person name="Martin G.J."/>
            <person name="Bewick A.J."/>
            <person name="Behringer M."/>
            <person name="Debat H.J."/>
            <person name="Wong I."/>
            <person name="Day J.C."/>
            <person name="Suvorov A."/>
            <person name="Silva C.J."/>
            <person name="Stanger-Hall K.F."/>
            <person name="Hall D.W."/>
            <person name="Schmitz R.J."/>
            <person name="Nelson D.R."/>
            <person name="Lewis S.M."/>
            <person name="Shigenobu S."/>
            <person name="Bybee S.M."/>
            <person name="Larracuente A.M."/>
            <person name="Oba Y."/>
            <person name="Weng J.K."/>
        </authorList>
    </citation>
    <scope>NUCLEOTIDE SEQUENCE [LARGE SCALE GENOMIC DNA]</scope>
    <source>
        <strain evidence="12">1611_PpyrPB1</strain>
        <tissue evidence="12">Whole body</tissue>
    </source>
</reference>
<name>A0A1Y1KPR9_PHOPY</name>
<reference evidence="11" key="1">
    <citation type="journal article" date="2016" name="Sci. Rep.">
        <title>Molecular characterization of firefly nuptial gifts: a multi-omics approach sheds light on postcopulatory sexual selection.</title>
        <authorList>
            <person name="Al-Wathiqui N."/>
            <person name="Fallon T.R."/>
            <person name="South A."/>
            <person name="Weng J.K."/>
            <person name="Lewis S.M."/>
        </authorList>
    </citation>
    <scope>NUCLEOTIDE SEQUENCE</scope>
</reference>
<feature type="region of interest" description="Disordered" evidence="9">
    <location>
        <begin position="89"/>
        <end position="116"/>
    </location>
</feature>
<evidence type="ECO:0000259" key="10">
    <source>
        <dbReference type="PROSITE" id="PS50071"/>
    </source>
</evidence>
<dbReference type="GO" id="GO:0030182">
    <property type="term" value="P:neuron differentiation"/>
    <property type="evidence" value="ECO:0007669"/>
    <property type="project" value="TreeGrafter"/>
</dbReference>
<keyword evidence="2" id="KW-0217">Developmental protein</keyword>
<feature type="region of interest" description="Disordered" evidence="9">
    <location>
        <begin position="154"/>
        <end position="174"/>
    </location>
</feature>
<proteinExistence type="inferred from homology"/>
<keyword evidence="5 6" id="KW-0539">Nucleus</keyword>
<feature type="domain" description="Homeobox" evidence="10">
    <location>
        <begin position="301"/>
        <end position="361"/>
    </location>
</feature>
<evidence type="ECO:0000256" key="8">
    <source>
        <dbReference type="RuleBase" id="RU510713"/>
    </source>
</evidence>
<feature type="compositionally biased region" description="Polar residues" evidence="9">
    <location>
        <begin position="107"/>
        <end position="116"/>
    </location>
</feature>
<evidence type="ECO:0000256" key="6">
    <source>
        <dbReference type="PROSITE-ProRule" id="PRU00108"/>
    </source>
</evidence>
<keyword evidence="4 6" id="KW-0371">Homeobox</keyword>